<accession>A0AAN6P7D9</accession>
<dbReference type="AlphaFoldDB" id="A0AAN6P7D9"/>
<dbReference type="EMBL" id="MU854551">
    <property type="protein sequence ID" value="KAK4033121.1"/>
    <property type="molecule type" value="Genomic_DNA"/>
</dbReference>
<proteinExistence type="predicted"/>
<comment type="caution">
    <text evidence="1">The sequence shown here is derived from an EMBL/GenBank/DDBJ whole genome shotgun (WGS) entry which is preliminary data.</text>
</comment>
<keyword evidence="2" id="KW-1185">Reference proteome</keyword>
<protein>
    <submittedName>
        <fullName evidence="1">Uncharacterized protein</fullName>
    </submittedName>
</protein>
<reference evidence="2" key="1">
    <citation type="journal article" date="2023" name="Mol. Phylogenet. Evol.">
        <title>Genome-scale phylogeny and comparative genomics of the fungal order Sordariales.</title>
        <authorList>
            <person name="Hensen N."/>
            <person name="Bonometti L."/>
            <person name="Westerberg I."/>
            <person name="Brannstrom I.O."/>
            <person name="Guillou S."/>
            <person name="Cros-Aarteil S."/>
            <person name="Calhoun S."/>
            <person name="Haridas S."/>
            <person name="Kuo A."/>
            <person name="Mondo S."/>
            <person name="Pangilinan J."/>
            <person name="Riley R."/>
            <person name="LaButti K."/>
            <person name="Andreopoulos B."/>
            <person name="Lipzen A."/>
            <person name="Chen C."/>
            <person name="Yan M."/>
            <person name="Daum C."/>
            <person name="Ng V."/>
            <person name="Clum A."/>
            <person name="Steindorff A."/>
            <person name="Ohm R.A."/>
            <person name="Martin F."/>
            <person name="Silar P."/>
            <person name="Natvig D.O."/>
            <person name="Lalanne C."/>
            <person name="Gautier V."/>
            <person name="Ament-Velasquez S.L."/>
            <person name="Kruys A."/>
            <person name="Hutchinson M.I."/>
            <person name="Powell A.J."/>
            <person name="Barry K."/>
            <person name="Miller A.N."/>
            <person name="Grigoriev I.V."/>
            <person name="Debuchy R."/>
            <person name="Gladieux P."/>
            <person name="Hiltunen Thoren M."/>
            <person name="Johannesson H."/>
        </authorList>
    </citation>
    <scope>NUCLEOTIDE SEQUENCE [LARGE SCALE GENOMIC DNA]</scope>
    <source>
        <strain evidence="2">CBS 284.82</strain>
    </source>
</reference>
<evidence type="ECO:0000313" key="2">
    <source>
        <dbReference type="Proteomes" id="UP001303115"/>
    </source>
</evidence>
<dbReference type="Proteomes" id="UP001303115">
    <property type="component" value="Unassembled WGS sequence"/>
</dbReference>
<organism evidence="1 2">
    <name type="scientific">Parachaetomium inaequale</name>
    <dbReference type="NCBI Taxonomy" id="2588326"/>
    <lineage>
        <taxon>Eukaryota</taxon>
        <taxon>Fungi</taxon>
        <taxon>Dikarya</taxon>
        <taxon>Ascomycota</taxon>
        <taxon>Pezizomycotina</taxon>
        <taxon>Sordariomycetes</taxon>
        <taxon>Sordariomycetidae</taxon>
        <taxon>Sordariales</taxon>
        <taxon>Chaetomiaceae</taxon>
        <taxon>Parachaetomium</taxon>
    </lineage>
</organism>
<evidence type="ECO:0000313" key="1">
    <source>
        <dbReference type="EMBL" id="KAK4033121.1"/>
    </source>
</evidence>
<gene>
    <name evidence="1" type="ORF">C8A01DRAFT_19901</name>
</gene>
<name>A0AAN6P7D9_9PEZI</name>
<sequence length="354" mass="40368">MCKIRVVHFSVHDVRTQMATDPFSAIGGASDFTAYPIIRGCPCTHPIVRSLFPDGARGELVDQEMLRGLEPCIWHECCVSSYQAYLCRWYYDNREALDLDDEPEVEMQCPNKLMLHEFHHISMVLDDSEGWMPKWDKWETRKPFPAFPAGDLCYSEDIIDGTVDDPESLGLSHDREEVALVGEELWRSKRLLQTHTTFATEYVESLERDFNSEEGLRCFAQNPALFLRGIRLARGFIRLVQFLEDDTADSFRQMMQRIGFVLTVLNKMPAVGQSVTSADGSFTVSRERLDLGDLDAQAVIDACDGPLKQSRELRERFEAATSILQVPKKLRKRGIRNTRGISVPAIRKGKCRKV</sequence>